<dbReference type="InterPro" id="IPR029058">
    <property type="entry name" value="AB_hydrolase_fold"/>
</dbReference>
<accession>A0ABV2A5V9</accession>
<evidence type="ECO:0000313" key="2">
    <source>
        <dbReference type="EMBL" id="MES0872645.1"/>
    </source>
</evidence>
<gene>
    <name evidence="2" type="ORF">ABSH63_01275</name>
</gene>
<comment type="caution">
    <text evidence="2">The sequence shown here is derived from an EMBL/GenBank/DDBJ whole genome shotgun (WGS) entry which is preliminary data.</text>
</comment>
<dbReference type="SUPFAM" id="SSF53474">
    <property type="entry name" value="alpha/beta-Hydrolases"/>
    <property type="match status" value="1"/>
</dbReference>
<dbReference type="Gene3D" id="3.40.50.1820">
    <property type="entry name" value="alpha/beta hydrolase"/>
    <property type="match status" value="1"/>
</dbReference>
<dbReference type="RefSeq" id="WP_352886653.1">
    <property type="nucleotide sequence ID" value="NZ_JBEPIJ010000001.1"/>
</dbReference>
<evidence type="ECO:0000259" key="1">
    <source>
        <dbReference type="Pfam" id="PF12697"/>
    </source>
</evidence>
<dbReference type="PRINTS" id="PR00111">
    <property type="entry name" value="ABHYDROLASE"/>
</dbReference>
<sequence length="295" mass="32681">MNTPPAADFLQATTAWQSNAGAGPTLRGRRLDNGRALIHFLHGNGFCGGVYWPFLRHLTGDYDLFCHDLEGHGASDAPARYSGTAAIIKRVPQIIDEQCAQAAWMIGVGHSFGAAVTLAVAARRPDLFRVLVLLDPILLPTPSWLGVKLASRLGRNPMANAARRRRERWASRDEALARLRGRGIYAGWCEEALASFVDHATRDDGDGRVLCCPRELEAAIFENPVYPWRLIRRVRCPVLFLYGESSYPFLPRAARLAARLNRNLTVCAVPGGHCFMQEDPERAATALRRYLADHV</sequence>
<dbReference type="EMBL" id="JBEPIJ010000001">
    <property type="protein sequence ID" value="MES0872645.1"/>
    <property type="molecule type" value="Genomic_DNA"/>
</dbReference>
<name>A0ABV2A5V9_9GAMM</name>
<dbReference type="PANTHER" id="PTHR43798:SF5">
    <property type="entry name" value="MONOACYLGLYCEROL LIPASE ABHD6"/>
    <property type="match status" value="1"/>
</dbReference>
<dbReference type="InterPro" id="IPR050266">
    <property type="entry name" value="AB_hydrolase_sf"/>
</dbReference>
<feature type="domain" description="AB hydrolase-1" evidence="1">
    <location>
        <begin position="40"/>
        <end position="284"/>
    </location>
</feature>
<reference evidence="2 3" key="1">
    <citation type="submission" date="2024-06" db="EMBL/GenBank/DDBJ databases">
        <authorList>
            <person name="Li Z."/>
            <person name="Jiang Y."/>
        </authorList>
    </citation>
    <scope>NUCLEOTIDE SEQUENCE [LARGE SCALE GENOMIC DNA]</scope>
    <source>
        <strain evidence="2 3">HSW-8</strain>
    </source>
</reference>
<keyword evidence="2" id="KW-0378">Hydrolase</keyword>
<organism evidence="2 3">
    <name type="scientific">Sinimarinibacterium thermocellulolyticum</name>
    <dbReference type="NCBI Taxonomy" id="3170016"/>
    <lineage>
        <taxon>Bacteria</taxon>
        <taxon>Pseudomonadati</taxon>
        <taxon>Pseudomonadota</taxon>
        <taxon>Gammaproteobacteria</taxon>
        <taxon>Nevskiales</taxon>
        <taxon>Nevskiaceae</taxon>
        <taxon>Sinimarinibacterium</taxon>
    </lineage>
</organism>
<protein>
    <submittedName>
        <fullName evidence="2">Alpha/beta hydrolase</fullName>
    </submittedName>
</protein>
<dbReference type="Proteomes" id="UP001465331">
    <property type="component" value="Unassembled WGS sequence"/>
</dbReference>
<dbReference type="PANTHER" id="PTHR43798">
    <property type="entry name" value="MONOACYLGLYCEROL LIPASE"/>
    <property type="match status" value="1"/>
</dbReference>
<dbReference type="GO" id="GO:0016787">
    <property type="term" value="F:hydrolase activity"/>
    <property type="evidence" value="ECO:0007669"/>
    <property type="project" value="UniProtKB-KW"/>
</dbReference>
<evidence type="ECO:0000313" key="3">
    <source>
        <dbReference type="Proteomes" id="UP001465331"/>
    </source>
</evidence>
<keyword evidence="3" id="KW-1185">Reference proteome</keyword>
<dbReference type="Pfam" id="PF12697">
    <property type="entry name" value="Abhydrolase_6"/>
    <property type="match status" value="1"/>
</dbReference>
<proteinExistence type="predicted"/>
<dbReference type="InterPro" id="IPR000073">
    <property type="entry name" value="AB_hydrolase_1"/>
</dbReference>